<dbReference type="CDD" id="cd01025">
    <property type="entry name" value="TOPRIM_recR"/>
    <property type="match status" value="1"/>
</dbReference>
<evidence type="ECO:0000256" key="1">
    <source>
        <dbReference type="ARBA" id="ARBA00022723"/>
    </source>
</evidence>
<evidence type="ECO:0000313" key="10">
    <source>
        <dbReference type="Proteomes" id="UP000198705"/>
    </source>
</evidence>
<name>A0A1I5DC09_9FLAO</name>
<evidence type="ECO:0000256" key="4">
    <source>
        <dbReference type="ARBA" id="ARBA00022833"/>
    </source>
</evidence>
<keyword evidence="2 7" id="KW-0227">DNA damage</keyword>
<dbReference type="SUPFAM" id="SSF111304">
    <property type="entry name" value="Recombination protein RecR"/>
    <property type="match status" value="1"/>
</dbReference>
<feature type="zinc finger region" description="C4-type" evidence="7">
    <location>
        <begin position="58"/>
        <end position="73"/>
    </location>
</feature>
<dbReference type="Pfam" id="PF21176">
    <property type="entry name" value="RecR_HhH"/>
    <property type="match status" value="1"/>
</dbReference>
<keyword evidence="3 7" id="KW-0863">Zinc-finger</keyword>
<dbReference type="RefSeq" id="WP_092209790.1">
    <property type="nucleotide sequence ID" value="NZ_FOVN01000007.1"/>
</dbReference>
<dbReference type="OrthoDB" id="9802672at2"/>
<dbReference type="InterPro" id="IPR006171">
    <property type="entry name" value="TOPRIM_dom"/>
</dbReference>
<sequence length="205" mass="22711">MEFSSKLLEKAVNEMSQLPGIGKRTALRLVLHLLNQPESQTVQLAGALKTMRSDIKFCKSCYNISDVELCEICANPNRISDVICVVEDIRDVMAIENTSSFKGLYHVLGGKISPMDGIGPQDLNIQSLVEKVKLGDVKELIFALGSTMEGDTTNFYIYRQIQDYNVLTSTIARGISVGNELEYTDEITLGRSIVNRIPFEASLKS</sequence>
<gene>
    <name evidence="7" type="primary">recR</name>
    <name evidence="9" type="ORF">SAMN04487989_107109</name>
</gene>
<dbReference type="HAMAP" id="MF_00017">
    <property type="entry name" value="RecR"/>
    <property type="match status" value="1"/>
</dbReference>
<dbReference type="Gene3D" id="3.40.1360.10">
    <property type="match status" value="1"/>
</dbReference>
<dbReference type="InterPro" id="IPR023627">
    <property type="entry name" value="Rcmb_RecR"/>
</dbReference>
<dbReference type="STRING" id="649333.SAMN04487989_107109"/>
<proteinExistence type="inferred from homology"/>
<evidence type="ECO:0000313" key="9">
    <source>
        <dbReference type="EMBL" id="SFN96321.1"/>
    </source>
</evidence>
<dbReference type="Proteomes" id="UP000198705">
    <property type="component" value="Unassembled WGS sequence"/>
</dbReference>
<evidence type="ECO:0000259" key="8">
    <source>
        <dbReference type="PROSITE" id="PS50880"/>
    </source>
</evidence>
<dbReference type="Gene3D" id="3.30.60.80">
    <property type="match status" value="1"/>
</dbReference>
<keyword evidence="5 7" id="KW-0233">DNA recombination</keyword>
<keyword evidence="4 7" id="KW-0862">Zinc</keyword>
<dbReference type="AlphaFoldDB" id="A0A1I5DC09"/>
<dbReference type="Pfam" id="PF13662">
    <property type="entry name" value="Toprim_4"/>
    <property type="match status" value="1"/>
</dbReference>
<feature type="domain" description="Toprim" evidence="8">
    <location>
        <begin position="81"/>
        <end position="176"/>
    </location>
</feature>
<dbReference type="GO" id="GO:0008270">
    <property type="term" value="F:zinc ion binding"/>
    <property type="evidence" value="ECO:0007669"/>
    <property type="project" value="UniProtKB-KW"/>
</dbReference>
<evidence type="ECO:0000256" key="5">
    <source>
        <dbReference type="ARBA" id="ARBA00023172"/>
    </source>
</evidence>
<reference evidence="10" key="1">
    <citation type="submission" date="2016-10" db="EMBL/GenBank/DDBJ databases">
        <authorList>
            <person name="Varghese N."/>
            <person name="Submissions S."/>
        </authorList>
    </citation>
    <scope>NUCLEOTIDE SEQUENCE [LARGE SCALE GENOMIC DNA]</scope>
    <source>
        <strain evidence="10">DSM 23925</strain>
    </source>
</reference>
<dbReference type="EMBL" id="FOVN01000007">
    <property type="protein sequence ID" value="SFN96321.1"/>
    <property type="molecule type" value="Genomic_DNA"/>
</dbReference>
<dbReference type="PANTHER" id="PTHR30446:SF0">
    <property type="entry name" value="RECOMBINATION PROTEIN RECR"/>
    <property type="match status" value="1"/>
</dbReference>
<dbReference type="Gene3D" id="1.10.8.420">
    <property type="entry name" value="RecR Domain 1"/>
    <property type="match status" value="1"/>
</dbReference>
<evidence type="ECO:0000256" key="3">
    <source>
        <dbReference type="ARBA" id="ARBA00022771"/>
    </source>
</evidence>
<evidence type="ECO:0000256" key="2">
    <source>
        <dbReference type="ARBA" id="ARBA00022763"/>
    </source>
</evidence>
<dbReference type="InterPro" id="IPR000093">
    <property type="entry name" value="DNA_Rcmb_RecR"/>
</dbReference>
<dbReference type="Pfam" id="PF02132">
    <property type="entry name" value="RecR_ZnF"/>
    <property type="match status" value="1"/>
</dbReference>
<dbReference type="InterPro" id="IPR015967">
    <property type="entry name" value="Rcmb_RecR_Znf"/>
</dbReference>
<dbReference type="GO" id="GO:0003677">
    <property type="term" value="F:DNA binding"/>
    <property type="evidence" value="ECO:0007669"/>
    <property type="project" value="UniProtKB-UniRule"/>
</dbReference>
<organism evidence="9 10">
    <name type="scientific">Bizionia echini</name>
    <dbReference type="NCBI Taxonomy" id="649333"/>
    <lineage>
        <taxon>Bacteria</taxon>
        <taxon>Pseudomonadati</taxon>
        <taxon>Bacteroidota</taxon>
        <taxon>Flavobacteriia</taxon>
        <taxon>Flavobacteriales</taxon>
        <taxon>Flavobacteriaceae</taxon>
        <taxon>Bizionia</taxon>
    </lineage>
</organism>
<keyword evidence="10" id="KW-1185">Reference proteome</keyword>
<dbReference type="PANTHER" id="PTHR30446">
    <property type="entry name" value="RECOMBINATION PROTEIN RECR"/>
    <property type="match status" value="1"/>
</dbReference>
<comment type="function">
    <text evidence="7">May play a role in DNA repair. It seems to be involved in an RecBC-independent recombinational process of DNA repair. It may act with RecF and RecO.</text>
</comment>
<dbReference type="SMART" id="SM00493">
    <property type="entry name" value="TOPRIM"/>
    <property type="match status" value="1"/>
</dbReference>
<dbReference type="Gene3D" id="6.10.250.240">
    <property type="match status" value="1"/>
</dbReference>
<evidence type="ECO:0000256" key="6">
    <source>
        <dbReference type="ARBA" id="ARBA00023204"/>
    </source>
</evidence>
<dbReference type="GO" id="GO:0006281">
    <property type="term" value="P:DNA repair"/>
    <property type="evidence" value="ECO:0007669"/>
    <property type="project" value="UniProtKB-UniRule"/>
</dbReference>
<keyword evidence="6 7" id="KW-0234">DNA repair</keyword>
<dbReference type="InterPro" id="IPR034137">
    <property type="entry name" value="TOPRIM_RecR"/>
</dbReference>
<dbReference type="NCBIfam" id="TIGR00615">
    <property type="entry name" value="recR"/>
    <property type="match status" value="1"/>
</dbReference>
<comment type="similarity">
    <text evidence="7">Belongs to the RecR family.</text>
</comment>
<dbReference type="Pfam" id="PF21175">
    <property type="entry name" value="RecR_C"/>
    <property type="match status" value="1"/>
</dbReference>
<dbReference type="GO" id="GO:0006310">
    <property type="term" value="P:DNA recombination"/>
    <property type="evidence" value="ECO:0007669"/>
    <property type="project" value="UniProtKB-UniRule"/>
</dbReference>
<dbReference type="PROSITE" id="PS50880">
    <property type="entry name" value="TOPRIM"/>
    <property type="match status" value="1"/>
</dbReference>
<accession>A0A1I5DC09</accession>
<protein>
    <recommendedName>
        <fullName evidence="7">Recombination protein RecR</fullName>
    </recommendedName>
</protein>
<evidence type="ECO:0000256" key="7">
    <source>
        <dbReference type="HAMAP-Rule" id="MF_00017"/>
    </source>
</evidence>
<keyword evidence="1 7" id="KW-0479">Metal-binding</keyword>